<evidence type="ECO:0000256" key="1">
    <source>
        <dbReference type="SAM" id="MobiDB-lite"/>
    </source>
</evidence>
<sequence length="68" mass="7196">MARISITFEDDGQGGVRVTTENDTPTPDPAQWTPAHHAFYAASTALGSAPAEDLVVDGEQITDHQESA</sequence>
<proteinExistence type="predicted"/>
<organism evidence="2">
    <name type="scientific">freshwater metagenome</name>
    <dbReference type="NCBI Taxonomy" id="449393"/>
    <lineage>
        <taxon>unclassified sequences</taxon>
        <taxon>metagenomes</taxon>
        <taxon>ecological metagenomes</taxon>
    </lineage>
</organism>
<dbReference type="AlphaFoldDB" id="A0A6J7GMU2"/>
<reference evidence="2" key="1">
    <citation type="submission" date="2020-05" db="EMBL/GenBank/DDBJ databases">
        <authorList>
            <person name="Chiriac C."/>
            <person name="Salcher M."/>
            <person name="Ghai R."/>
            <person name="Kavagutti S V."/>
        </authorList>
    </citation>
    <scope>NUCLEOTIDE SEQUENCE</scope>
</reference>
<protein>
    <submittedName>
        <fullName evidence="2">Unannotated protein</fullName>
    </submittedName>
</protein>
<gene>
    <name evidence="2" type="ORF">UFOPK3564_00896</name>
</gene>
<accession>A0A6J7GMU2</accession>
<dbReference type="EMBL" id="CAFBMK010000036">
    <property type="protein sequence ID" value="CAB4906145.1"/>
    <property type="molecule type" value="Genomic_DNA"/>
</dbReference>
<evidence type="ECO:0000313" key="2">
    <source>
        <dbReference type="EMBL" id="CAB4906145.1"/>
    </source>
</evidence>
<feature type="region of interest" description="Disordered" evidence="1">
    <location>
        <begin position="1"/>
        <end position="30"/>
    </location>
</feature>
<name>A0A6J7GMU2_9ZZZZ</name>